<dbReference type="AlphaFoldDB" id="A0AAV5RLX7"/>
<keyword evidence="10 18" id="KW-0276">Fatty acid metabolism</keyword>
<dbReference type="InterPro" id="IPR006694">
    <property type="entry name" value="Fatty_acid_hydroxylase"/>
</dbReference>
<feature type="binding site" evidence="19">
    <location>
        <position position="277"/>
    </location>
    <ligand>
        <name>Zn(2+)</name>
        <dbReference type="ChEBI" id="CHEBI:29105"/>
        <label>1</label>
    </ligand>
</feature>
<dbReference type="EMBL" id="BTGC01000008">
    <property type="protein sequence ID" value="GMM52531.1"/>
    <property type="molecule type" value="Genomic_DNA"/>
</dbReference>
<evidence type="ECO:0000256" key="8">
    <source>
        <dbReference type="ARBA" id="ARBA00022723"/>
    </source>
</evidence>
<dbReference type="GO" id="GO:0080132">
    <property type="term" value="F:fatty acid 2-hydroxylase activity"/>
    <property type="evidence" value="ECO:0007669"/>
    <property type="project" value="InterPro"/>
</dbReference>
<feature type="binding site" evidence="19">
    <location>
        <position position="356"/>
    </location>
    <ligand>
        <name>Zn(2+)</name>
        <dbReference type="ChEBI" id="CHEBI:29105"/>
        <label>1</label>
    </ligand>
</feature>
<reference evidence="23 24" key="1">
    <citation type="journal article" date="2023" name="Elife">
        <title>Identification of key yeast species and microbe-microbe interactions impacting larval growth of Drosophila in the wild.</title>
        <authorList>
            <person name="Mure A."/>
            <person name="Sugiura Y."/>
            <person name="Maeda R."/>
            <person name="Honda K."/>
            <person name="Sakurai N."/>
            <person name="Takahashi Y."/>
            <person name="Watada M."/>
            <person name="Katoh T."/>
            <person name="Gotoh A."/>
            <person name="Gotoh Y."/>
            <person name="Taniguchi I."/>
            <person name="Nakamura K."/>
            <person name="Hayashi T."/>
            <person name="Katayama T."/>
            <person name="Uemura T."/>
            <person name="Hattori Y."/>
        </authorList>
    </citation>
    <scope>NUCLEOTIDE SEQUENCE [LARGE SCALE GENOMIC DNA]</scope>
    <source>
        <strain evidence="23 24">SB-73</strain>
    </source>
</reference>
<feature type="binding site" evidence="19">
    <location>
        <position position="278"/>
    </location>
    <ligand>
        <name>Zn(2+)</name>
        <dbReference type="ChEBI" id="CHEBI:29105"/>
        <label>1</label>
    </ligand>
</feature>
<evidence type="ECO:0000256" key="20">
    <source>
        <dbReference type="PIRSR" id="PIRSR005149-50"/>
    </source>
</evidence>
<evidence type="ECO:0000256" key="6">
    <source>
        <dbReference type="ARBA" id="ARBA00022617"/>
    </source>
</evidence>
<feature type="binding site" evidence="19">
    <location>
        <position position="333"/>
    </location>
    <ligand>
        <name>Zn(2+)</name>
        <dbReference type="ChEBI" id="CHEBI:29105"/>
        <label>1</label>
    </ligand>
</feature>
<keyword evidence="15 18" id="KW-0443">Lipid metabolism</keyword>
<evidence type="ECO:0000259" key="22">
    <source>
        <dbReference type="PROSITE" id="PS50255"/>
    </source>
</evidence>
<dbReference type="PANTHER" id="PTHR12863">
    <property type="entry name" value="FATTY ACID HYDROXYLASE"/>
    <property type="match status" value="1"/>
</dbReference>
<dbReference type="GO" id="GO:0006633">
    <property type="term" value="P:fatty acid biosynthetic process"/>
    <property type="evidence" value="ECO:0007669"/>
    <property type="project" value="UniProtKB-KW"/>
</dbReference>
<feature type="transmembrane region" description="Helical" evidence="21">
    <location>
        <begin position="287"/>
        <end position="309"/>
    </location>
</feature>
<keyword evidence="16 18" id="KW-0472">Membrane</keyword>
<dbReference type="PIRSF" id="PIRSF005149">
    <property type="entry name" value="IPC-B_HD"/>
    <property type="match status" value="1"/>
</dbReference>
<dbReference type="PROSITE" id="PS50255">
    <property type="entry name" value="CYTOCHROME_B5_2"/>
    <property type="match status" value="1"/>
</dbReference>
<keyword evidence="6 20" id="KW-0349">Heme</keyword>
<feature type="binding site" description="axial binding residue" evidence="20">
    <location>
        <position position="37"/>
    </location>
    <ligand>
        <name>heme</name>
        <dbReference type="ChEBI" id="CHEBI:30413"/>
    </ligand>
    <ligandPart>
        <name>Fe</name>
        <dbReference type="ChEBI" id="CHEBI:18248"/>
    </ligandPart>
</feature>
<comment type="caution">
    <text evidence="23">The sequence shown here is derived from an EMBL/GenBank/DDBJ whole genome shotgun (WGS) entry which is preliminary data.</text>
</comment>
<comment type="cofactor">
    <cofactor evidence="18 19">
        <name>Zn(2+)</name>
        <dbReference type="ChEBI" id="CHEBI:29105"/>
    </cofactor>
    <text evidence="18 19">Binds 2 Zn(2+) ions per subunit that likely form a catalytic dimetal center.</text>
</comment>
<dbReference type="Proteomes" id="UP001362899">
    <property type="component" value="Unassembled WGS sequence"/>
</dbReference>
<dbReference type="Pfam" id="PF00173">
    <property type="entry name" value="Cyt-b5"/>
    <property type="match status" value="1"/>
</dbReference>
<dbReference type="InterPro" id="IPR018506">
    <property type="entry name" value="Cyt_B5_heme-BS"/>
</dbReference>
<evidence type="ECO:0000256" key="21">
    <source>
        <dbReference type="SAM" id="Phobius"/>
    </source>
</evidence>
<dbReference type="InterPro" id="IPR014430">
    <property type="entry name" value="Scs7"/>
</dbReference>
<keyword evidence="9 18" id="KW-0256">Endoplasmic reticulum</keyword>
<keyword evidence="11 19" id="KW-0862">Zinc</keyword>
<comment type="subcellular location">
    <subcellularLocation>
        <location evidence="1">Endoplasmic reticulum membrane</location>
        <topology evidence="1">Multi-pass membrane protein</topology>
    </subcellularLocation>
</comment>
<keyword evidence="17 18" id="KW-0275">Fatty acid biosynthesis</keyword>
<gene>
    <name evidence="23" type="ORF">DASB73_034940</name>
</gene>
<evidence type="ECO:0000256" key="12">
    <source>
        <dbReference type="ARBA" id="ARBA00022989"/>
    </source>
</evidence>
<keyword evidence="5 18" id="KW-0444">Lipid biosynthesis</keyword>
<sequence>MGEINQSEINALYEKKRVLVTLNQNVVYDVTDFMEDHPGGADLIGDFKYQDITEVMADKALHDHSDSAYVVLQEYVIGTLPKGVTSLNIVSEIVTTEKLKDDEKKYGDLDSHVLHASNTASAGLELSDEREKRLYDALHEFTDSDKDFVDNNFIDLTKPMLIQVMTSNWSRDFYIQQVHKPRHYRYGSAPIFGNFLEPLSLTPWWMIPIIWLPVNFYLQSLALKGNTPIQHAGYFAFGVALWTLVEYFLHRVLFHLDYYLPENRVAITLHFLMHGVHHYLPMDRMRLVMPPAMCIILTTPLYFLCHFVFRSYYPSLSIFCGAQFGYILYDLTHYFIHHKQLPKFMKLIKIWHLDHHYRDFQRGFGVTSPFWDYVFGSTYVDTSAN</sequence>
<keyword evidence="14 18" id="KW-0408">Iron</keyword>
<keyword evidence="8 18" id="KW-0479">Metal-binding</keyword>
<name>A0AAV5RLX7_STABA</name>
<dbReference type="GO" id="GO:0005506">
    <property type="term" value="F:iron ion binding"/>
    <property type="evidence" value="ECO:0007669"/>
    <property type="project" value="UniProtKB-UniRule"/>
</dbReference>
<keyword evidence="13 18" id="KW-0560">Oxidoreductase</keyword>
<feature type="binding site" evidence="19">
    <location>
        <position position="337"/>
    </location>
    <ligand>
        <name>Zn(2+)</name>
        <dbReference type="ChEBI" id="CHEBI:29105"/>
        <label>1</label>
    </ligand>
</feature>
<organism evidence="23 24">
    <name type="scientific">Starmerella bacillaris</name>
    <name type="common">Yeast</name>
    <name type="synonym">Candida zemplinina</name>
    <dbReference type="NCBI Taxonomy" id="1247836"/>
    <lineage>
        <taxon>Eukaryota</taxon>
        <taxon>Fungi</taxon>
        <taxon>Dikarya</taxon>
        <taxon>Ascomycota</taxon>
        <taxon>Saccharomycotina</taxon>
        <taxon>Dipodascomycetes</taxon>
        <taxon>Dipodascales</taxon>
        <taxon>Trichomonascaceae</taxon>
        <taxon>Starmerella</taxon>
    </lineage>
</organism>
<dbReference type="InterPro" id="IPR036400">
    <property type="entry name" value="Cyt_B5-like_heme/steroid_sf"/>
</dbReference>
<comment type="pathway">
    <text evidence="3">Lipid metabolism.</text>
</comment>
<feature type="transmembrane region" description="Helical" evidence="21">
    <location>
        <begin position="232"/>
        <end position="249"/>
    </location>
</feature>
<feature type="binding site" evidence="19">
    <location>
        <position position="355"/>
    </location>
    <ligand>
        <name>Zn(2+)</name>
        <dbReference type="ChEBI" id="CHEBI:29105"/>
        <label>1</label>
    </ligand>
</feature>
<accession>A0AAV5RLX7</accession>
<evidence type="ECO:0000256" key="10">
    <source>
        <dbReference type="ARBA" id="ARBA00022832"/>
    </source>
</evidence>
<evidence type="ECO:0000256" key="5">
    <source>
        <dbReference type="ARBA" id="ARBA00022516"/>
    </source>
</evidence>
<keyword evidence="7 21" id="KW-0812">Transmembrane</keyword>
<dbReference type="GO" id="GO:0005789">
    <property type="term" value="C:endoplasmic reticulum membrane"/>
    <property type="evidence" value="ECO:0007669"/>
    <property type="project" value="UniProtKB-SubCell"/>
</dbReference>
<protein>
    <recommendedName>
        <fullName evidence="18">Ceramide very long chain fatty acid hydroxylase</fullName>
        <ecNumber evidence="18">1.-.-.-</ecNumber>
    </recommendedName>
</protein>
<dbReference type="PRINTS" id="PR00363">
    <property type="entry name" value="CYTOCHROMEB5"/>
</dbReference>
<proteinExistence type="inferred from homology"/>
<evidence type="ECO:0000256" key="18">
    <source>
        <dbReference type="PIRNR" id="PIRNR005149"/>
    </source>
</evidence>
<feature type="transmembrane region" description="Helical" evidence="21">
    <location>
        <begin position="191"/>
        <end position="212"/>
    </location>
</feature>
<dbReference type="Pfam" id="PF04116">
    <property type="entry name" value="FA_hydroxylase"/>
    <property type="match status" value="1"/>
</dbReference>
<evidence type="ECO:0000256" key="15">
    <source>
        <dbReference type="ARBA" id="ARBA00023098"/>
    </source>
</evidence>
<comment type="cofactor">
    <cofactor evidence="20">
        <name>Fe cation</name>
        <dbReference type="ChEBI" id="CHEBI:24875"/>
    </cofactor>
</comment>
<evidence type="ECO:0000256" key="9">
    <source>
        <dbReference type="ARBA" id="ARBA00022824"/>
    </source>
</evidence>
<dbReference type="GO" id="GO:0020037">
    <property type="term" value="F:heme binding"/>
    <property type="evidence" value="ECO:0007669"/>
    <property type="project" value="InterPro"/>
</dbReference>
<keyword evidence="12 21" id="KW-1133">Transmembrane helix</keyword>
<dbReference type="SUPFAM" id="SSF55856">
    <property type="entry name" value="Cytochrome b5-like heme/steroid binding domain"/>
    <property type="match status" value="1"/>
</dbReference>
<feature type="binding site" evidence="19">
    <location>
        <position position="255"/>
    </location>
    <ligand>
        <name>Zn(2+)</name>
        <dbReference type="ChEBI" id="CHEBI:29105"/>
        <label>1</label>
    </ligand>
</feature>
<evidence type="ECO:0000256" key="19">
    <source>
        <dbReference type="PIRSR" id="PIRSR005149-1"/>
    </source>
</evidence>
<evidence type="ECO:0000313" key="24">
    <source>
        <dbReference type="Proteomes" id="UP001362899"/>
    </source>
</evidence>
<dbReference type="PROSITE" id="PS00191">
    <property type="entry name" value="CYTOCHROME_B5_1"/>
    <property type="match status" value="1"/>
</dbReference>
<evidence type="ECO:0000256" key="7">
    <source>
        <dbReference type="ARBA" id="ARBA00022692"/>
    </source>
</evidence>
<feature type="binding site" evidence="19">
    <location>
        <position position="250"/>
    </location>
    <ligand>
        <name>Zn(2+)</name>
        <dbReference type="ChEBI" id="CHEBI:29105"/>
        <label>1</label>
    </ligand>
</feature>
<dbReference type="PANTHER" id="PTHR12863:SF1">
    <property type="entry name" value="FATTY ACID 2-HYDROXYLASE"/>
    <property type="match status" value="1"/>
</dbReference>
<feature type="transmembrane region" description="Helical" evidence="21">
    <location>
        <begin position="315"/>
        <end position="336"/>
    </location>
</feature>
<evidence type="ECO:0000256" key="2">
    <source>
        <dbReference type="ARBA" id="ARBA00004991"/>
    </source>
</evidence>
<dbReference type="SMART" id="SM01117">
    <property type="entry name" value="Cyt-b5"/>
    <property type="match status" value="1"/>
</dbReference>
<evidence type="ECO:0000256" key="1">
    <source>
        <dbReference type="ARBA" id="ARBA00004477"/>
    </source>
</evidence>
<comment type="similarity">
    <text evidence="4 18">Belongs to the sterol desaturase family. SCS7 subfamily.</text>
</comment>
<dbReference type="Gene3D" id="3.10.120.10">
    <property type="entry name" value="Cytochrome b5-like heme/steroid binding domain"/>
    <property type="match status" value="1"/>
</dbReference>
<evidence type="ECO:0000256" key="14">
    <source>
        <dbReference type="ARBA" id="ARBA00023004"/>
    </source>
</evidence>
<feature type="domain" description="Cytochrome b5 heme-binding" evidence="22">
    <location>
        <begin position="1"/>
        <end position="81"/>
    </location>
</feature>
<evidence type="ECO:0000256" key="13">
    <source>
        <dbReference type="ARBA" id="ARBA00023002"/>
    </source>
</evidence>
<comment type="pathway">
    <text evidence="2">Sphingolipid metabolism.</text>
</comment>
<evidence type="ECO:0000256" key="11">
    <source>
        <dbReference type="ARBA" id="ARBA00022833"/>
    </source>
</evidence>
<comment type="function">
    <text evidence="18">Ceramide hydroxylase involved in the hydroxylation of sphingolipid-associated very long chain fatty acids. Postulated to hydroxylate the very long chain fatty acid of dihydroceramides and phytoceramides at C-2.</text>
</comment>
<feature type="binding site" evidence="19">
    <location>
        <position position="352"/>
    </location>
    <ligand>
        <name>Zn(2+)</name>
        <dbReference type="ChEBI" id="CHEBI:29105"/>
        <label>1</label>
    </ligand>
</feature>
<dbReference type="EC" id="1.-.-.-" evidence="18"/>
<evidence type="ECO:0000313" key="23">
    <source>
        <dbReference type="EMBL" id="GMM52531.1"/>
    </source>
</evidence>
<evidence type="ECO:0000256" key="17">
    <source>
        <dbReference type="ARBA" id="ARBA00023160"/>
    </source>
</evidence>
<feature type="binding site" description="axial binding residue" evidence="20">
    <location>
        <position position="64"/>
    </location>
    <ligand>
        <name>heme</name>
        <dbReference type="ChEBI" id="CHEBI:30413"/>
    </ligand>
    <ligandPart>
        <name>Fe</name>
        <dbReference type="ChEBI" id="CHEBI:18248"/>
    </ligandPart>
</feature>
<feature type="binding site" evidence="19">
    <location>
        <position position="274"/>
    </location>
    <ligand>
        <name>Zn(2+)</name>
        <dbReference type="ChEBI" id="CHEBI:29105"/>
        <label>1</label>
    </ligand>
</feature>
<evidence type="ECO:0000256" key="4">
    <source>
        <dbReference type="ARBA" id="ARBA00005747"/>
    </source>
</evidence>
<keyword evidence="24" id="KW-1185">Reference proteome</keyword>
<dbReference type="InterPro" id="IPR001199">
    <property type="entry name" value="Cyt_B5-like_heme/steroid-bd"/>
</dbReference>
<evidence type="ECO:0000256" key="16">
    <source>
        <dbReference type="ARBA" id="ARBA00023136"/>
    </source>
</evidence>
<evidence type="ECO:0000256" key="3">
    <source>
        <dbReference type="ARBA" id="ARBA00005189"/>
    </source>
</evidence>